<name>A0ABN8R717_9CNID</name>
<dbReference type="PROSITE" id="PS50262">
    <property type="entry name" value="G_PROTEIN_RECEP_F1_2"/>
    <property type="match status" value="2"/>
</dbReference>
<feature type="domain" description="G-protein coupled receptors family 1 profile" evidence="7">
    <location>
        <begin position="166"/>
        <end position="196"/>
    </location>
</feature>
<sequence>MTAISVERLLALLLGLRYRQVVTYRRTCITVTGFWILSIVGASTLSWNRLITSWFQYKVAALCLVTTTVAYTKIFCTLRHNQIHVQNHVAQGQPSQAIPLNIARYRKAVYSALWVQGTLVICYLPYVIVVALQPQRGMSLSIYRVESELIFLSALNIFFSVTAFLGNTLILVALHKETSLHAPSKLLYRNLAITDL</sequence>
<dbReference type="CDD" id="cd00637">
    <property type="entry name" value="7tm_classA_rhodopsin-like"/>
    <property type="match status" value="1"/>
</dbReference>
<dbReference type="Gene3D" id="1.20.1070.10">
    <property type="entry name" value="Rhodopsin 7-helix transmembrane proteins"/>
    <property type="match status" value="2"/>
</dbReference>
<evidence type="ECO:0000256" key="4">
    <source>
        <dbReference type="ARBA" id="ARBA00022989"/>
    </source>
</evidence>
<dbReference type="SUPFAM" id="SSF81321">
    <property type="entry name" value="Family A G protein-coupled receptor-like"/>
    <property type="match status" value="2"/>
</dbReference>
<reference evidence="8 9" key="1">
    <citation type="submission" date="2022-05" db="EMBL/GenBank/DDBJ databases">
        <authorList>
            <consortium name="Genoscope - CEA"/>
            <person name="William W."/>
        </authorList>
    </citation>
    <scope>NUCLEOTIDE SEQUENCE [LARGE SCALE GENOMIC DNA]</scope>
</reference>
<keyword evidence="9" id="KW-1185">Reference proteome</keyword>
<feature type="transmembrane region" description="Helical" evidence="6">
    <location>
        <begin position="27"/>
        <end position="47"/>
    </location>
</feature>
<feature type="transmembrane region" description="Helical" evidence="6">
    <location>
        <begin position="59"/>
        <end position="78"/>
    </location>
</feature>
<evidence type="ECO:0000256" key="2">
    <source>
        <dbReference type="ARBA" id="ARBA00022475"/>
    </source>
</evidence>
<dbReference type="Proteomes" id="UP001159427">
    <property type="component" value="Unassembled WGS sequence"/>
</dbReference>
<dbReference type="PANTHER" id="PTHR22750">
    <property type="entry name" value="G-PROTEIN COUPLED RECEPTOR"/>
    <property type="match status" value="1"/>
</dbReference>
<dbReference type="InterPro" id="IPR017452">
    <property type="entry name" value="GPCR_Rhodpsn_7TM"/>
</dbReference>
<keyword evidence="2" id="KW-1003">Cell membrane</keyword>
<feature type="transmembrane region" description="Helical" evidence="6">
    <location>
        <begin position="108"/>
        <end position="129"/>
    </location>
</feature>
<evidence type="ECO:0000313" key="9">
    <source>
        <dbReference type="Proteomes" id="UP001159427"/>
    </source>
</evidence>
<feature type="transmembrane region" description="Helical" evidence="6">
    <location>
        <begin position="149"/>
        <end position="174"/>
    </location>
</feature>
<evidence type="ECO:0000256" key="1">
    <source>
        <dbReference type="ARBA" id="ARBA00004651"/>
    </source>
</evidence>
<evidence type="ECO:0000313" key="8">
    <source>
        <dbReference type="EMBL" id="CAH3175187.1"/>
    </source>
</evidence>
<dbReference type="EMBL" id="CALNXI010001696">
    <property type="protein sequence ID" value="CAH3175187.1"/>
    <property type="molecule type" value="Genomic_DNA"/>
</dbReference>
<accession>A0ABN8R717</accession>
<evidence type="ECO:0000256" key="5">
    <source>
        <dbReference type="ARBA" id="ARBA00023136"/>
    </source>
</evidence>
<organism evidence="8 9">
    <name type="scientific">Porites evermanni</name>
    <dbReference type="NCBI Taxonomy" id="104178"/>
    <lineage>
        <taxon>Eukaryota</taxon>
        <taxon>Metazoa</taxon>
        <taxon>Cnidaria</taxon>
        <taxon>Anthozoa</taxon>
        <taxon>Hexacorallia</taxon>
        <taxon>Scleractinia</taxon>
        <taxon>Fungiina</taxon>
        <taxon>Poritidae</taxon>
        <taxon>Porites</taxon>
    </lineage>
</organism>
<proteinExistence type="predicted"/>
<protein>
    <recommendedName>
        <fullName evidence="7">G-protein coupled receptors family 1 profile domain-containing protein</fullName>
    </recommendedName>
</protein>
<comment type="subcellular location">
    <subcellularLocation>
        <location evidence="1">Cell membrane</location>
        <topology evidence="1">Multi-pass membrane protein</topology>
    </subcellularLocation>
</comment>
<gene>
    <name evidence="8" type="ORF">PEVE_00009937</name>
</gene>
<keyword evidence="3 6" id="KW-0812">Transmembrane</keyword>
<keyword evidence="4 6" id="KW-1133">Transmembrane helix</keyword>
<evidence type="ECO:0000256" key="3">
    <source>
        <dbReference type="ARBA" id="ARBA00022692"/>
    </source>
</evidence>
<evidence type="ECO:0000256" key="6">
    <source>
        <dbReference type="SAM" id="Phobius"/>
    </source>
</evidence>
<feature type="domain" description="G-protein coupled receptors family 1 profile" evidence="7">
    <location>
        <begin position="1"/>
        <end position="171"/>
    </location>
</feature>
<keyword evidence="5 6" id="KW-0472">Membrane</keyword>
<comment type="caution">
    <text evidence="8">The sequence shown here is derived from an EMBL/GenBank/DDBJ whole genome shotgun (WGS) entry which is preliminary data.</text>
</comment>
<evidence type="ECO:0000259" key="7">
    <source>
        <dbReference type="PROSITE" id="PS50262"/>
    </source>
</evidence>